<feature type="region of interest" description="Disordered" evidence="1">
    <location>
        <begin position="126"/>
        <end position="161"/>
    </location>
</feature>
<evidence type="ECO:0000256" key="1">
    <source>
        <dbReference type="SAM" id="MobiDB-lite"/>
    </source>
</evidence>
<reference evidence="3" key="1">
    <citation type="submission" date="2021-02" db="EMBL/GenBank/DDBJ databases">
        <title>Psilocybe cubensis genome.</title>
        <authorList>
            <person name="Mckernan K.J."/>
            <person name="Crawford S."/>
            <person name="Trippe A."/>
            <person name="Kane L.T."/>
            <person name="Mclaughlin S."/>
        </authorList>
    </citation>
    <scope>NUCLEOTIDE SEQUENCE [LARGE SCALE GENOMIC DNA]</scope>
    <source>
        <strain evidence="3">MGC-MH-2018</strain>
    </source>
</reference>
<keyword evidence="2" id="KW-1133">Transmembrane helix</keyword>
<name>A0A8H7XWZ9_PSICU</name>
<accession>A0A8H7XWZ9</accession>
<dbReference type="EMBL" id="JAFIQS010000007">
    <property type="protein sequence ID" value="KAG5167476.1"/>
    <property type="molecule type" value="Genomic_DNA"/>
</dbReference>
<dbReference type="AlphaFoldDB" id="A0A8H7XWZ9"/>
<keyword evidence="2" id="KW-0812">Transmembrane</keyword>
<protein>
    <recommendedName>
        <fullName evidence="4">Transmembrane protein</fullName>
    </recommendedName>
</protein>
<proteinExistence type="predicted"/>
<keyword evidence="2" id="KW-0472">Membrane</keyword>
<feature type="transmembrane region" description="Helical" evidence="2">
    <location>
        <begin position="104"/>
        <end position="125"/>
    </location>
</feature>
<evidence type="ECO:0000313" key="3">
    <source>
        <dbReference type="EMBL" id="KAG5167476.1"/>
    </source>
</evidence>
<gene>
    <name evidence="3" type="ORF">JR316_007826</name>
</gene>
<sequence length="221" mass="22895">MPLPAPQAHQANGVSSEYIDIEADLSDRDSNANAHARTDRDPPSTSPPTPALAPARTRRSIASGAPRAGSSPNHDHDHDAELPMASSQRLVVTSQLPAFWRTKWGYVLGVVALLAVVGGIVGGVLGNKSNDEPARNPGSVHTTMSSSSSGVSSGMMPAQSTTDVMENPEIPHTVVMAAVTANPIKGLNAVVTATTVLLASSIPNPPGRNLLRYAYAAPLVS</sequence>
<feature type="region of interest" description="Disordered" evidence="1">
    <location>
        <begin position="1"/>
        <end position="80"/>
    </location>
</feature>
<feature type="compositionally biased region" description="Low complexity" evidence="1">
    <location>
        <begin position="138"/>
        <end position="156"/>
    </location>
</feature>
<evidence type="ECO:0008006" key="4">
    <source>
        <dbReference type="Google" id="ProtNLM"/>
    </source>
</evidence>
<feature type="compositionally biased region" description="Basic and acidic residues" evidence="1">
    <location>
        <begin position="25"/>
        <end position="42"/>
    </location>
</feature>
<evidence type="ECO:0000256" key="2">
    <source>
        <dbReference type="SAM" id="Phobius"/>
    </source>
</evidence>
<comment type="caution">
    <text evidence="3">The sequence shown here is derived from an EMBL/GenBank/DDBJ whole genome shotgun (WGS) entry which is preliminary data.</text>
</comment>
<organism evidence="3">
    <name type="scientific">Psilocybe cubensis</name>
    <name type="common">Psychedelic mushroom</name>
    <name type="synonym">Stropharia cubensis</name>
    <dbReference type="NCBI Taxonomy" id="181762"/>
    <lineage>
        <taxon>Eukaryota</taxon>
        <taxon>Fungi</taxon>
        <taxon>Dikarya</taxon>
        <taxon>Basidiomycota</taxon>
        <taxon>Agaricomycotina</taxon>
        <taxon>Agaricomycetes</taxon>
        <taxon>Agaricomycetidae</taxon>
        <taxon>Agaricales</taxon>
        <taxon>Agaricineae</taxon>
        <taxon>Strophariaceae</taxon>
        <taxon>Psilocybe</taxon>
    </lineage>
</organism>